<organism evidence="2 3">
    <name type="scientific">Novymonas esmeraldas</name>
    <dbReference type="NCBI Taxonomy" id="1808958"/>
    <lineage>
        <taxon>Eukaryota</taxon>
        <taxon>Discoba</taxon>
        <taxon>Euglenozoa</taxon>
        <taxon>Kinetoplastea</taxon>
        <taxon>Metakinetoplastina</taxon>
        <taxon>Trypanosomatida</taxon>
        <taxon>Trypanosomatidae</taxon>
        <taxon>Novymonas</taxon>
    </lineage>
</organism>
<proteinExistence type="predicted"/>
<feature type="transmembrane region" description="Helical" evidence="1">
    <location>
        <begin position="52"/>
        <end position="74"/>
    </location>
</feature>
<evidence type="ECO:0000313" key="2">
    <source>
        <dbReference type="EMBL" id="KAK7202279.1"/>
    </source>
</evidence>
<protein>
    <recommendedName>
        <fullName evidence="4">Transmembrane protein</fullName>
    </recommendedName>
</protein>
<evidence type="ECO:0008006" key="4">
    <source>
        <dbReference type="Google" id="ProtNLM"/>
    </source>
</evidence>
<keyword evidence="1" id="KW-0472">Membrane</keyword>
<gene>
    <name evidence="2" type="ORF">NESM_000299400</name>
</gene>
<feature type="transmembrane region" description="Helical" evidence="1">
    <location>
        <begin position="12"/>
        <end position="32"/>
    </location>
</feature>
<accession>A0AAW0FA68</accession>
<keyword evidence="1" id="KW-1133">Transmembrane helix</keyword>
<evidence type="ECO:0000313" key="3">
    <source>
        <dbReference type="Proteomes" id="UP001430356"/>
    </source>
</evidence>
<sequence length="280" mass="31235">MELCECVVDPNVLLLPATLIFVYLGGVVVSVVNTGNYFQKRRDVYANALIDAHLVFCVIGCVVFFCVSSVMWLWSSKYSFTHAERMWRLCVGLWCMCFFKDLPLLIIETHAFLQVGWQRSTFADGCFVMQVVFFVPSALVSSATISWYLAGFLERQFGNAMMVALQEKSYAPPPVSQVCAHLAVASEYPPPLPMHDMHYTIAHHPRHAPFPEYAIPRSSPARHTTVDIEAAPSVQPHALAAEHPRHTFVSGAARRNLVLAMGELPPQLHEDDAGPHPTII</sequence>
<reference evidence="2 3" key="1">
    <citation type="journal article" date="2021" name="MBio">
        <title>A New Model Trypanosomatid, Novymonas esmeraldas: Genomic Perception of Its 'Candidatus Pandoraea novymonadis' Endosymbiont.</title>
        <authorList>
            <person name="Zakharova A."/>
            <person name="Saura A."/>
            <person name="Butenko A."/>
            <person name="Podesvova L."/>
            <person name="Warmusova S."/>
            <person name="Kostygov A.Y."/>
            <person name="Nenarokova A."/>
            <person name="Lukes J."/>
            <person name="Opperdoes F.R."/>
            <person name="Yurchenko V."/>
        </authorList>
    </citation>
    <scope>NUCLEOTIDE SEQUENCE [LARGE SCALE GENOMIC DNA]</scope>
    <source>
        <strain evidence="2 3">E262AT.01</strain>
    </source>
</reference>
<name>A0AAW0FA68_9TRYP</name>
<feature type="transmembrane region" description="Helical" evidence="1">
    <location>
        <begin position="127"/>
        <end position="153"/>
    </location>
</feature>
<dbReference type="AlphaFoldDB" id="A0AAW0FA68"/>
<keyword evidence="1" id="KW-0812">Transmembrane</keyword>
<dbReference type="EMBL" id="JAECZO010000028">
    <property type="protein sequence ID" value="KAK7202279.1"/>
    <property type="molecule type" value="Genomic_DNA"/>
</dbReference>
<evidence type="ECO:0000256" key="1">
    <source>
        <dbReference type="SAM" id="Phobius"/>
    </source>
</evidence>
<dbReference type="Proteomes" id="UP001430356">
    <property type="component" value="Unassembled WGS sequence"/>
</dbReference>
<comment type="caution">
    <text evidence="2">The sequence shown here is derived from an EMBL/GenBank/DDBJ whole genome shotgun (WGS) entry which is preliminary data.</text>
</comment>
<keyword evidence="3" id="KW-1185">Reference proteome</keyword>